<dbReference type="SUPFAM" id="SSF56300">
    <property type="entry name" value="Metallo-dependent phosphatases"/>
    <property type="match status" value="1"/>
</dbReference>
<reference evidence="2 3" key="1">
    <citation type="submission" date="2017-08" db="EMBL/GenBank/DDBJ databases">
        <title>Whole genome sequences of 6 clinical strains closest to Corynebacterium imitans.</title>
        <authorList>
            <person name="Bernier A.-M."/>
            <person name="Burdz T."/>
            <person name="Bernard K."/>
        </authorList>
    </citation>
    <scope>NUCLEOTIDE SEQUENCE [LARGE SCALE GENOMIC DNA]</scope>
    <source>
        <strain evidence="2 3">NML93-0607</strain>
    </source>
</reference>
<feature type="domain" description="Calcineurin-like phosphoesterase" evidence="1">
    <location>
        <begin position="4"/>
        <end position="184"/>
    </location>
</feature>
<dbReference type="InterPro" id="IPR029052">
    <property type="entry name" value="Metallo-depent_PP-like"/>
</dbReference>
<dbReference type="PANTHER" id="PTHR30337">
    <property type="entry name" value="COMPONENT OF ATP-DEPENDENT DSDNA EXONUCLEASE"/>
    <property type="match status" value="1"/>
</dbReference>
<name>A0ABX4H7I7_9CORY</name>
<keyword evidence="3" id="KW-1185">Reference proteome</keyword>
<comment type="caution">
    <text evidence="2">The sequence shown here is derived from an EMBL/GenBank/DDBJ whole genome shotgun (WGS) entry which is preliminary data.</text>
</comment>
<protein>
    <submittedName>
        <fullName evidence="2">Metallophosphoesterase</fullName>
    </submittedName>
</protein>
<dbReference type="EMBL" id="NSGO01000014">
    <property type="protein sequence ID" value="PAT04989.1"/>
    <property type="molecule type" value="Genomic_DNA"/>
</dbReference>
<dbReference type="InterPro" id="IPR050535">
    <property type="entry name" value="DNA_Repair-Maintenance_Comp"/>
</dbReference>
<evidence type="ECO:0000313" key="3">
    <source>
        <dbReference type="Proteomes" id="UP000218281"/>
    </source>
</evidence>
<dbReference type="RefSeq" id="WP_095536516.1">
    <property type="nucleotide sequence ID" value="NZ_NSGO01000014.1"/>
</dbReference>
<dbReference type="Pfam" id="PF00149">
    <property type="entry name" value="Metallophos"/>
    <property type="match status" value="1"/>
</dbReference>
<proteinExistence type="predicted"/>
<dbReference type="Gene3D" id="3.60.21.10">
    <property type="match status" value="1"/>
</dbReference>
<dbReference type="InterPro" id="IPR004843">
    <property type="entry name" value="Calcineurin-like_PHP"/>
</dbReference>
<dbReference type="PANTHER" id="PTHR30337:SF7">
    <property type="entry name" value="PHOSPHOESTERASE"/>
    <property type="match status" value="1"/>
</dbReference>
<gene>
    <name evidence="2" type="ORF">CKJ81_11695</name>
</gene>
<accession>A0ABX4H7I7</accession>
<dbReference type="Proteomes" id="UP000218281">
    <property type="component" value="Unassembled WGS sequence"/>
</dbReference>
<evidence type="ECO:0000313" key="2">
    <source>
        <dbReference type="EMBL" id="PAT04989.1"/>
    </source>
</evidence>
<sequence>MTAPILVLADIHLGRPQSGAKKTGPGIEWALEALQRGAQAGAGHMVMLGDVIDRSRFTDATFDEVTRFFARALELFDTTVFIAGNHDVHHDLSAVIPPGVAVAGTRPQTIRAGGWALHTAAVEVDRDPRRLVPSFPSRISGAPNLGLLHTSVTGEYSNNACLPCDVAELEARGYDAWALGHVHQRIALDAAVPVGWVGMGRANVYAALDDAHVTVRDL</sequence>
<organism evidence="2 3">
    <name type="scientific">Corynebacterium hadale</name>
    <dbReference type="NCBI Taxonomy" id="2026255"/>
    <lineage>
        <taxon>Bacteria</taxon>
        <taxon>Bacillati</taxon>
        <taxon>Actinomycetota</taxon>
        <taxon>Actinomycetes</taxon>
        <taxon>Mycobacteriales</taxon>
        <taxon>Corynebacteriaceae</taxon>
        <taxon>Corynebacterium</taxon>
    </lineage>
</organism>
<evidence type="ECO:0000259" key="1">
    <source>
        <dbReference type="Pfam" id="PF00149"/>
    </source>
</evidence>